<dbReference type="RefSeq" id="WP_011509929.1">
    <property type="nucleotide sequence ID" value="NC_007964.1"/>
</dbReference>
<dbReference type="InterPro" id="IPR009003">
    <property type="entry name" value="Peptidase_S1_PA"/>
</dbReference>
<dbReference type="AlphaFoldDB" id="Q1QNF9"/>
<dbReference type="PROSITE" id="PS50240">
    <property type="entry name" value="TRYPSIN_DOM"/>
    <property type="match status" value="1"/>
</dbReference>
<dbReference type="InterPro" id="IPR043504">
    <property type="entry name" value="Peptidase_S1_PA_chymotrypsin"/>
</dbReference>
<reference evidence="3 4" key="1">
    <citation type="submission" date="2006-03" db="EMBL/GenBank/DDBJ databases">
        <title>Complete sequence of chromosome of Nitrobacter hamburgensis X14.</title>
        <authorList>
            <consortium name="US DOE Joint Genome Institute"/>
            <person name="Copeland A."/>
            <person name="Lucas S."/>
            <person name="Lapidus A."/>
            <person name="Barry K."/>
            <person name="Detter J.C."/>
            <person name="Glavina del Rio T."/>
            <person name="Hammon N."/>
            <person name="Israni S."/>
            <person name="Dalin E."/>
            <person name="Tice H."/>
            <person name="Pitluck S."/>
            <person name="Chain P."/>
            <person name="Malfatti S."/>
            <person name="Shin M."/>
            <person name="Vergez L."/>
            <person name="Schmutz J."/>
            <person name="Larimer F."/>
            <person name="Land M."/>
            <person name="Hauser L."/>
            <person name="Kyrpides N."/>
            <person name="Ivanova N."/>
            <person name="Ward B."/>
            <person name="Arp D."/>
            <person name="Klotz M."/>
            <person name="Stein L."/>
            <person name="O'Mullan G."/>
            <person name="Starkenburg S."/>
            <person name="Sayavedra L."/>
            <person name="Poret-Peterson A.T."/>
            <person name="Gentry M.E."/>
            <person name="Bruce D."/>
            <person name="Richardson P."/>
        </authorList>
    </citation>
    <scope>NUCLEOTIDE SEQUENCE [LARGE SCALE GENOMIC DNA]</scope>
    <source>
        <strain evidence="4">DSM 10229 / NCIMB 13809 / X14</strain>
    </source>
</reference>
<dbReference type="EMBL" id="CP000319">
    <property type="protein sequence ID" value="ABE62238.1"/>
    <property type="molecule type" value="Genomic_DNA"/>
</dbReference>
<evidence type="ECO:0000313" key="3">
    <source>
        <dbReference type="EMBL" id="ABE62238.1"/>
    </source>
</evidence>
<protein>
    <submittedName>
        <fullName evidence="3">Peptidase S1 and S6, chymotrypsin/Hap</fullName>
    </submittedName>
</protein>
<dbReference type="GO" id="GO:0004252">
    <property type="term" value="F:serine-type endopeptidase activity"/>
    <property type="evidence" value="ECO:0007669"/>
    <property type="project" value="InterPro"/>
</dbReference>
<evidence type="ECO:0000256" key="1">
    <source>
        <dbReference type="SAM" id="SignalP"/>
    </source>
</evidence>
<dbReference type="Pfam" id="PF00089">
    <property type="entry name" value="Trypsin"/>
    <property type="match status" value="1"/>
</dbReference>
<dbReference type="HOGENOM" id="CLU_079867_0_0_5"/>
<dbReference type="SMART" id="SM00020">
    <property type="entry name" value="Tryp_SPc"/>
    <property type="match status" value="1"/>
</dbReference>
<feature type="chain" id="PRO_5004195832" evidence="1">
    <location>
        <begin position="24"/>
        <end position="253"/>
    </location>
</feature>
<dbReference type="PROSITE" id="PS00134">
    <property type="entry name" value="TRYPSIN_HIS"/>
    <property type="match status" value="1"/>
</dbReference>
<dbReference type="PANTHER" id="PTHR24260:SF136">
    <property type="entry name" value="GH08193P-RELATED"/>
    <property type="match status" value="1"/>
</dbReference>
<dbReference type="InterPro" id="IPR001314">
    <property type="entry name" value="Peptidase_S1A"/>
</dbReference>
<dbReference type="OrthoDB" id="267336at2"/>
<dbReference type="SUPFAM" id="SSF50494">
    <property type="entry name" value="Trypsin-like serine proteases"/>
    <property type="match status" value="1"/>
</dbReference>
<dbReference type="GO" id="GO:0006508">
    <property type="term" value="P:proteolysis"/>
    <property type="evidence" value="ECO:0007669"/>
    <property type="project" value="InterPro"/>
</dbReference>
<dbReference type="Gene3D" id="2.40.10.10">
    <property type="entry name" value="Trypsin-like serine proteases"/>
    <property type="match status" value="1"/>
</dbReference>
<proteinExistence type="predicted"/>
<dbReference type="STRING" id="323097.Nham_1416"/>
<feature type="signal peptide" evidence="1">
    <location>
        <begin position="1"/>
        <end position="23"/>
    </location>
</feature>
<evidence type="ECO:0000313" key="4">
    <source>
        <dbReference type="Proteomes" id="UP000001953"/>
    </source>
</evidence>
<feature type="domain" description="Peptidase S1" evidence="2">
    <location>
        <begin position="24"/>
        <end position="247"/>
    </location>
</feature>
<dbReference type="InterPro" id="IPR018114">
    <property type="entry name" value="TRYPSIN_HIS"/>
</dbReference>
<sequence>MIQQFIRTLAAVTVLTLTQPVFAMVGGGGAPSPAVANAVVTIVGSRGSSCTGTLIARDIVLTAAHCIAPGVTTKLVDYKSQPPRLLDIRRTATHTQFNMQSLLAHRATADVALLQLASPLSASPATLGGALMPITAGQRLTVVGMGVAIAGDGRSGGVARAASLSVTGRPGTLQIRLVDPSTNNARAGLGACTGDSGAPAFLDSSGGPVIAGVVSWSTGANNAAGCGGLTGVTPLALYRDWILKTARSWGAGI</sequence>
<dbReference type="eggNOG" id="COG5640">
    <property type="taxonomic scope" value="Bacteria"/>
</dbReference>
<dbReference type="InterPro" id="IPR001254">
    <property type="entry name" value="Trypsin_dom"/>
</dbReference>
<name>Q1QNF9_NITHX</name>
<keyword evidence="1" id="KW-0732">Signal</keyword>
<dbReference type="PANTHER" id="PTHR24260">
    <property type="match status" value="1"/>
</dbReference>
<dbReference type="Proteomes" id="UP000001953">
    <property type="component" value="Chromosome"/>
</dbReference>
<evidence type="ECO:0000259" key="2">
    <source>
        <dbReference type="PROSITE" id="PS50240"/>
    </source>
</evidence>
<gene>
    <name evidence="3" type="ordered locus">Nham_1416</name>
</gene>
<keyword evidence="4" id="KW-1185">Reference proteome</keyword>
<dbReference type="KEGG" id="nha:Nham_1416"/>
<accession>Q1QNF9</accession>
<dbReference type="InterPro" id="IPR051333">
    <property type="entry name" value="CLIP_Serine_Protease"/>
</dbReference>
<dbReference type="PRINTS" id="PR00722">
    <property type="entry name" value="CHYMOTRYPSIN"/>
</dbReference>
<organism evidence="3 4">
    <name type="scientific">Nitrobacter hamburgensis (strain DSM 10229 / NCIMB 13809 / X14)</name>
    <dbReference type="NCBI Taxonomy" id="323097"/>
    <lineage>
        <taxon>Bacteria</taxon>
        <taxon>Pseudomonadati</taxon>
        <taxon>Pseudomonadota</taxon>
        <taxon>Alphaproteobacteria</taxon>
        <taxon>Hyphomicrobiales</taxon>
        <taxon>Nitrobacteraceae</taxon>
        <taxon>Nitrobacter</taxon>
    </lineage>
</organism>